<evidence type="ECO:0000313" key="5">
    <source>
        <dbReference type="EMBL" id="MFC5436874.1"/>
    </source>
</evidence>
<evidence type="ECO:0000256" key="1">
    <source>
        <dbReference type="ARBA" id="ARBA00005495"/>
    </source>
</evidence>
<keyword evidence="2" id="KW-0479">Metal-binding</keyword>
<keyword evidence="3" id="KW-0862">Zinc</keyword>
<dbReference type="Proteomes" id="UP001596013">
    <property type="component" value="Unassembled WGS sequence"/>
</dbReference>
<comment type="similarity">
    <text evidence="1">Belongs to the Gfa family.</text>
</comment>
<dbReference type="Pfam" id="PF04828">
    <property type="entry name" value="GFA"/>
    <property type="match status" value="1"/>
</dbReference>
<evidence type="ECO:0000313" key="6">
    <source>
        <dbReference type="Proteomes" id="UP001596013"/>
    </source>
</evidence>
<accession>A0ABW0JLD2</accession>
<dbReference type="Gene3D" id="2.170.150.70">
    <property type="match status" value="1"/>
</dbReference>
<protein>
    <submittedName>
        <fullName evidence="5">GFA family protein</fullName>
    </submittedName>
</protein>
<organism evidence="5 6">
    <name type="scientific">Rhodanobacter umsongensis</name>
    <dbReference type="NCBI Taxonomy" id="633153"/>
    <lineage>
        <taxon>Bacteria</taxon>
        <taxon>Pseudomonadati</taxon>
        <taxon>Pseudomonadota</taxon>
        <taxon>Gammaproteobacteria</taxon>
        <taxon>Lysobacterales</taxon>
        <taxon>Rhodanobacteraceae</taxon>
        <taxon>Rhodanobacter</taxon>
    </lineage>
</organism>
<comment type="caution">
    <text evidence="5">The sequence shown here is derived from an EMBL/GenBank/DDBJ whole genome shotgun (WGS) entry which is preliminary data.</text>
</comment>
<feature type="domain" description="CENP-V/GFA" evidence="4">
    <location>
        <begin position="4"/>
        <end position="77"/>
    </location>
</feature>
<name>A0ABW0JLD2_9GAMM</name>
<proteinExistence type="inferred from homology"/>
<sequence>MLGAQAGFPADAVAVDGRSAEYVRVGDEDGTARFHFCSECGFAVFYRLDAMPDVVAVPVGAFADPDFPQPRLSVYRKAASLGTSSGRH</sequence>
<evidence type="ECO:0000256" key="2">
    <source>
        <dbReference type="ARBA" id="ARBA00022723"/>
    </source>
</evidence>
<evidence type="ECO:0000259" key="4">
    <source>
        <dbReference type="Pfam" id="PF04828"/>
    </source>
</evidence>
<dbReference type="InterPro" id="IPR006913">
    <property type="entry name" value="CENP-V/GFA"/>
</dbReference>
<dbReference type="EMBL" id="JBHSMK010000005">
    <property type="protein sequence ID" value="MFC5436874.1"/>
    <property type="molecule type" value="Genomic_DNA"/>
</dbReference>
<dbReference type="RefSeq" id="WP_377304721.1">
    <property type="nucleotide sequence ID" value="NZ_JBHSMK010000005.1"/>
</dbReference>
<reference evidence="6" key="1">
    <citation type="journal article" date="2019" name="Int. J. Syst. Evol. Microbiol.">
        <title>The Global Catalogue of Microorganisms (GCM) 10K type strain sequencing project: providing services to taxonomists for standard genome sequencing and annotation.</title>
        <authorList>
            <consortium name="The Broad Institute Genomics Platform"/>
            <consortium name="The Broad Institute Genome Sequencing Center for Infectious Disease"/>
            <person name="Wu L."/>
            <person name="Ma J."/>
        </authorList>
    </citation>
    <scope>NUCLEOTIDE SEQUENCE [LARGE SCALE GENOMIC DNA]</scope>
    <source>
        <strain evidence="6">JCM 17130</strain>
    </source>
</reference>
<keyword evidence="6" id="KW-1185">Reference proteome</keyword>
<evidence type="ECO:0000256" key="3">
    <source>
        <dbReference type="ARBA" id="ARBA00022833"/>
    </source>
</evidence>
<dbReference type="InterPro" id="IPR011057">
    <property type="entry name" value="Mss4-like_sf"/>
</dbReference>
<gene>
    <name evidence="5" type="ORF">ACFPME_09930</name>
</gene>
<dbReference type="SUPFAM" id="SSF51316">
    <property type="entry name" value="Mss4-like"/>
    <property type="match status" value="1"/>
</dbReference>